<feature type="region of interest" description="Disordered" evidence="1">
    <location>
        <begin position="222"/>
        <end position="242"/>
    </location>
</feature>
<gene>
    <name evidence="2" type="ORF">WJX81_000341</name>
</gene>
<name>A0AAW1RQV0_9CHLO</name>
<reference evidence="2 3" key="1">
    <citation type="journal article" date="2024" name="Nat. Commun.">
        <title>Phylogenomics reveals the evolutionary origins of lichenization in chlorophyte algae.</title>
        <authorList>
            <person name="Puginier C."/>
            <person name="Libourel C."/>
            <person name="Otte J."/>
            <person name="Skaloud P."/>
            <person name="Haon M."/>
            <person name="Grisel S."/>
            <person name="Petersen M."/>
            <person name="Berrin J.G."/>
            <person name="Delaux P.M."/>
            <person name="Dal Grande F."/>
            <person name="Keller J."/>
        </authorList>
    </citation>
    <scope>NUCLEOTIDE SEQUENCE [LARGE SCALE GENOMIC DNA]</scope>
    <source>
        <strain evidence="2 3">SAG 245.80</strain>
    </source>
</reference>
<sequence>MSSPAYTQAATPGRLSRLVACLDTGSDGAPVPRATAGAAAPGLLQLAPLDPSPGGPVRRGGAGGAAAASAAPAAAPAPAVDGSHVPRSGRASAAVRSLAAALIPTALMRGPAGGSRDASEDARMASARAKVRSVLMAAVTTGQLPRIPGIVSKSRKQANAAARKHLRALMEMGARGELDAYRRGIEQPVQQPLAPAAIGGGPSDWPEDPEAHPGWSQLAAAVRDRRPQRRPRSASGAQARQRQVLAKLATGLEELVEDSDEEGARLVQDVCRAAERAADPSLGALG</sequence>
<dbReference type="Proteomes" id="UP001445335">
    <property type="component" value="Unassembled WGS sequence"/>
</dbReference>
<organism evidence="2 3">
    <name type="scientific">Elliptochloris bilobata</name>
    <dbReference type="NCBI Taxonomy" id="381761"/>
    <lineage>
        <taxon>Eukaryota</taxon>
        <taxon>Viridiplantae</taxon>
        <taxon>Chlorophyta</taxon>
        <taxon>core chlorophytes</taxon>
        <taxon>Trebouxiophyceae</taxon>
        <taxon>Trebouxiophyceae incertae sedis</taxon>
        <taxon>Elliptochloris clade</taxon>
        <taxon>Elliptochloris</taxon>
    </lineage>
</organism>
<proteinExistence type="predicted"/>
<keyword evidence="3" id="KW-1185">Reference proteome</keyword>
<dbReference type="AlphaFoldDB" id="A0AAW1RQV0"/>
<protein>
    <submittedName>
        <fullName evidence="2">Uncharacterized protein</fullName>
    </submittedName>
</protein>
<comment type="caution">
    <text evidence="2">The sequence shown here is derived from an EMBL/GenBank/DDBJ whole genome shotgun (WGS) entry which is preliminary data.</text>
</comment>
<feature type="region of interest" description="Disordered" evidence="1">
    <location>
        <begin position="42"/>
        <end position="64"/>
    </location>
</feature>
<accession>A0AAW1RQV0</accession>
<evidence type="ECO:0000313" key="2">
    <source>
        <dbReference type="EMBL" id="KAK9835945.1"/>
    </source>
</evidence>
<feature type="region of interest" description="Disordered" evidence="1">
    <location>
        <begin position="194"/>
        <end position="213"/>
    </location>
</feature>
<evidence type="ECO:0000256" key="1">
    <source>
        <dbReference type="SAM" id="MobiDB-lite"/>
    </source>
</evidence>
<evidence type="ECO:0000313" key="3">
    <source>
        <dbReference type="Proteomes" id="UP001445335"/>
    </source>
</evidence>
<dbReference type="EMBL" id="JALJOU010000027">
    <property type="protein sequence ID" value="KAK9835945.1"/>
    <property type="molecule type" value="Genomic_DNA"/>
</dbReference>